<feature type="region of interest" description="Disordered" evidence="4">
    <location>
        <begin position="109"/>
        <end position="194"/>
    </location>
</feature>
<proteinExistence type="inferred from homology"/>
<feature type="compositionally biased region" description="Basic and acidic residues" evidence="4">
    <location>
        <begin position="180"/>
        <end position="190"/>
    </location>
</feature>
<feature type="signal peptide" evidence="5">
    <location>
        <begin position="1"/>
        <end position="22"/>
    </location>
</feature>
<dbReference type="SMART" id="SM00848">
    <property type="entry name" value="Inhibitor_I29"/>
    <property type="match status" value="1"/>
</dbReference>
<accession>A0A0G4F3B8</accession>
<dbReference type="SMART" id="SM00645">
    <property type="entry name" value="Pept_C1"/>
    <property type="match status" value="1"/>
</dbReference>
<feature type="chain" id="PRO_5018644162" description="Peptidase C1A papain C-terminal domain-containing protein" evidence="5">
    <location>
        <begin position="23"/>
        <end position="466"/>
    </location>
</feature>
<dbReference type="InterPro" id="IPR000169">
    <property type="entry name" value="Pept_cys_AS"/>
</dbReference>
<dbReference type="InterPro" id="IPR000668">
    <property type="entry name" value="Peptidase_C1A_C"/>
</dbReference>
<reference evidence="8" key="1">
    <citation type="submission" date="2014-11" db="EMBL/GenBank/DDBJ databases">
        <authorList>
            <person name="Otto D Thomas"/>
            <person name="Naeem Raeece"/>
        </authorList>
    </citation>
    <scope>NUCLEOTIDE SEQUENCE</scope>
</reference>
<evidence type="ECO:0000256" key="1">
    <source>
        <dbReference type="ARBA" id="ARBA00008455"/>
    </source>
</evidence>
<sequence>MKRLAMCLSSSLIVLLPSLALGTPHWAELTKSVPLEYSFEDFIQEFEKVYADDAERSRRRTIYSYNVEKIRVHNENPKASWKMGINEFTDMEEDEDAFFGLDFGMSVQEKTKRRQKQQEVEGRSPAQSGLGSVAVSGPSSMVGGEASEVADDSTEASASPSPSSSSGTSENERAPLLLRPEARGRGRKDLSNLPESVDWRTSGIISPVKNQGPCGSCWAFAAADLVEAYHTKASGQLHTLSPQQLLDCTPNPEQCGGSGGCGGATVQLAYETIQSMGGIAEEWVYPYQSYAGKGYACKFPDGRGNNGTEVGRSLKSVAKVVRWHELTENSYEETMMHLAFKGPLAVSVAASSWRMYQTGVFDGCPSLDDNIVINHAVTLVGYGTDSVLGPYWLLKNTWSPKWGEGGYIRIRRHENPEAQVCGMNRNPRWGSACRGEWDTPVEVCGACGLLYEPSWVQVGRPSRPVN</sequence>
<dbReference type="GO" id="GO:0008234">
    <property type="term" value="F:cysteine-type peptidase activity"/>
    <property type="evidence" value="ECO:0007669"/>
    <property type="project" value="InterPro"/>
</dbReference>
<organism evidence="8">
    <name type="scientific">Chromera velia CCMP2878</name>
    <dbReference type="NCBI Taxonomy" id="1169474"/>
    <lineage>
        <taxon>Eukaryota</taxon>
        <taxon>Sar</taxon>
        <taxon>Alveolata</taxon>
        <taxon>Colpodellida</taxon>
        <taxon>Chromeraceae</taxon>
        <taxon>Chromera</taxon>
    </lineage>
</organism>
<dbReference type="InterPro" id="IPR039417">
    <property type="entry name" value="Peptidase_C1A_papain-like"/>
</dbReference>
<dbReference type="InterPro" id="IPR013201">
    <property type="entry name" value="Prot_inhib_I29"/>
</dbReference>
<keyword evidence="3" id="KW-1015">Disulfide bond</keyword>
<dbReference type="InterPro" id="IPR025661">
    <property type="entry name" value="Pept_asp_AS"/>
</dbReference>
<dbReference type="PhylomeDB" id="A0A0G4F3B8"/>
<name>A0A0G4F3B8_9ALVE</name>
<evidence type="ECO:0000256" key="3">
    <source>
        <dbReference type="ARBA" id="ARBA00023157"/>
    </source>
</evidence>
<keyword evidence="2" id="KW-0865">Zymogen</keyword>
<evidence type="ECO:0008006" key="9">
    <source>
        <dbReference type="Google" id="ProtNLM"/>
    </source>
</evidence>
<dbReference type="AlphaFoldDB" id="A0A0G4F3B8"/>
<dbReference type="InterPro" id="IPR013128">
    <property type="entry name" value="Peptidase_C1A"/>
</dbReference>
<feature type="domain" description="Cathepsin propeptide inhibitor" evidence="7">
    <location>
        <begin position="39"/>
        <end position="96"/>
    </location>
</feature>
<evidence type="ECO:0000259" key="7">
    <source>
        <dbReference type="SMART" id="SM00848"/>
    </source>
</evidence>
<evidence type="ECO:0000256" key="2">
    <source>
        <dbReference type="ARBA" id="ARBA00023145"/>
    </source>
</evidence>
<dbReference type="PROSITE" id="PS00139">
    <property type="entry name" value="THIOL_PROTEASE_CYS"/>
    <property type="match status" value="1"/>
</dbReference>
<evidence type="ECO:0000256" key="5">
    <source>
        <dbReference type="SAM" id="SignalP"/>
    </source>
</evidence>
<keyword evidence="5" id="KW-0732">Signal</keyword>
<feature type="domain" description="Peptidase C1A papain C-terminal" evidence="6">
    <location>
        <begin position="193"/>
        <end position="431"/>
    </location>
</feature>
<dbReference type="Pfam" id="PF08246">
    <property type="entry name" value="Inhibitor_I29"/>
    <property type="match status" value="1"/>
</dbReference>
<dbReference type="Pfam" id="PF00112">
    <property type="entry name" value="Peptidase_C1"/>
    <property type="match status" value="1"/>
</dbReference>
<dbReference type="PROSITE" id="PS00639">
    <property type="entry name" value="THIOL_PROTEASE_HIS"/>
    <property type="match status" value="1"/>
</dbReference>
<gene>
    <name evidence="8" type="ORF">Cvel_14873</name>
</gene>
<evidence type="ECO:0000256" key="4">
    <source>
        <dbReference type="SAM" id="MobiDB-lite"/>
    </source>
</evidence>
<dbReference type="InterPro" id="IPR038765">
    <property type="entry name" value="Papain-like_cys_pep_sf"/>
</dbReference>
<dbReference type="InterPro" id="IPR025660">
    <property type="entry name" value="Pept_his_AS"/>
</dbReference>
<evidence type="ECO:0000259" key="6">
    <source>
        <dbReference type="SMART" id="SM00645"/>
    </source>
</evidence>
<dbReference type="GO" id="GO:0006508">
    <property type="term" value="P:proteolysis"/>
    <property type="evidence" value="ECO:0007669"/>
    <property type="project" value="InterPro"/>
</dbReference>
<dbReference type="VEuPathDB" id="CryptoDB:Cvel_14873"/>
<dbReference type="PANTHER" id="PTHR12411">
    <property type="entry name" value="CYSTEINE PROTEASE FAMILY C1-RELATED"/>
    <property type="match status" value="1"/>
</dbReference>
<feature type="compositionally biased region" description="Low complexity" evidence="4">
    <location>
        <begin position="155"/>
        <end position="169"/>
    </location>
</feature>
<dbReference type="SUPFAM" id="SSF54001">
    <property type="entry name" value="Cysteine proteinases"/>
    <property type="match status" value="1"/>
</dbReference>
<comment type="similarity">
    <text evidence="1">Belongs to the peptidase C1 family.</text>
</comment>
<dbReference type="EMBL" id="CDMZ01000084">
    <property type="protein sequence ID" value="CEM06284.1"/>
    <property type="molecule type" value="Genomic_DNA"/>
</dbReference>
<dbReference type="Gene3D" id="3.90.70.10">
    <property type="entry name" value="Cysteine proteinases"/>
    <property type="match status" value="1"/>
</dbReference>
<dbReference type="CDD" id="cd02248">
    <property type="entry name" value="Peptidase_C1A"/>
    <property type="match status" value="1"/>
</dbReference>
<evidence type="ECO:0000313" key="8">
    <source>
        <dbReference type="EMBL" id="CEM06284.1"/>
    </source>
</evidence>
<dbReference type="PROSITE" id="PS00640">
    <property type="entry name" value="THIOL_PROTEASE_ASN"/>
    <property type="match status" value="1"/>
</dbReference>
<protein>
    <recommendedName>
        <fullName evidence="9">Peptidase C1A papain C-terminal domain-containing protein</fullName>
    </recommendedName>
</protein>
<dbReference type="PRINTS" id="PR00705">
    <property type="entry name" value="PAPAIN"/>
</dbReference>